<proteinExistence type="predicted"/>
<dbReference type="Proteomes" id="UP001065298">
    <property type="component" value="Chromosome 5"/>
</dbReference>
<evidence type="ECO:0000313" key="2">
    <source>
        <dbReference type="Proteomes" id="UP001065298"/>
    </source>
</evidence>
<protein>
    <submittedName>
        <fullName evidence="1">Uncharacterized protein</fullName>
    </submittedName>
</protein>
<comment type="caution">
    <text evidence="1">The sequence shown here is derived from an EMBL/GenBank/DDBJ whole genome shotgun (WGS) entry which is preliminary data.</text>
</comment>
<evidence type="ECO:0000313" key="1">
    <source>
        <dbReference type="EMBL" id="KAI8669119.1"/>
    </source>
</evidence>
<organism evidence="1 2">
    <name type="scientific">Fusarium keratoplasticum</name>
    <dbReference type="NCBI Taxonomy" id="1328300"/>
    <lineage>
        <taxon>Eukaryota</taxon>
        <taxon>Fungi</taxon>
        <taxon>Dikarya</taxon>
        <taxon>Ascomycota</taxon>
        <taxon>Pezizomycotina</taxon>
        <taxon>Sordariomycetes</taxon>
        <taxon>Hypocreomycetidae</taxon>
        <taxon>Hypocreales</taxon>
        <taxon>Nectriaceae</taxon>
        <taxon>Fusarium</taxon>
        <taxon>Fusarium solani species complex</taxon>
    </lineage>
</organism>
<keyword evidence="2" id="KW-1185">Reference proteome</keyword>
<dbReference type="EMBL" id="CM046507">
    <property type="protein sequence ID" value="KAI8669119.1"/>
    <property type="molecule type" value="Genomic_DNA"/>
</dbReference>
<accession>A0ACC0QWI8</accession>
<sequence length="368" mass="41035">MDLLAAATGALLHSQPSAPSGRTRPLQNKSGSSACPGYWTVRRCLKPRRLEQRTHKLLSRLCCPPSSFTHSPLCAQLSCAPSIQPLSSPFSLPSKRETPQGPCAIASPNALTCHPDASRSTMAESDLLQWTTVLILTALLLAAIVLAQIVSVYTAYQVAPQEIATFVDTADFSSQENESYDRDVSKVQRLDEKLRLTQLLREIQRTCDDLREDLNGMLLEEDATQMRTVARLLWASKRSRLEGRVRRLDMLRMRFLVVYMGVVAFNTNTTSHTEKPQPPSVPRDLEKSPVFKTPPRPALPKGLMEGIINRPPLRSLTTQALVGHQEHTSKPHRKGWAGVVEELQTSPRMQQRHASIERAMSRSYSKSP</sequence>
<reference evidence="1" key="1">
    <citation type="submission" date="2022-06" db="EMBL/GenBank/DDBJ databases">
        <title>Fusarium solani species complex genomes reveal bases of compartmentalisation and animal pathogenesis.</title>
        <authorList>
            <person name="Tsai I.J."/>
        </authorList>
    </citation>
    <scope>NUCLEOTIDE SEQUENCE</scope>
    <source>
        <strain evidence="1">Fu6.1</strain>
    </source>
</reference>
<gene>
    <name evidence="1" type="ORF">NCS57_00725900</name>
</gene>
<name>A0ACC0QWI8_9HYPO</name>